<dbReference type="FunFam" id="3.90.930.12:FF:000001">
    <property type="entry name" value="50S ribosomal protein L6"/>
    <property type="match status" value="1"/>
</dbReference>
<evidence type="ECO:0000256" key="7">
    <source>
        <dbReference type="RuleBase" id="RU003869"/>
    </source>
</evidence>
<evidence type="ECO:0000256" key="1">
    <source>
        <dbReference type="ARBA" id="ARBA00009356"/>
    </source>
</evidence>
<gene>
    <name evidence="6" type="primary">rplF</name>
    <name evidence="10" type="ORF">A2840_01765</name>
</gene>
<dbReference type="Gene3D" id="3.90.930.12">
    <property type="entry name" value="Ribosomal protein L6, alpha-beta domain"/>
    <property type="match status" value="2"/>
</dbReference>
<dbReference type="Proteomes" id="UP000178385">
    <property type="component" value="Unassembled WGS sequence"/>
</dbReference>
<dbReference type="InterPro" id="IPR002358">
    <property type="entry name" value="Ribosomal_uL6_CS"/>
</dbReference>
<evidence type="ECO:0000256" key="8">
    <source>
        <dbReference type="RuleBase" id="RU003870"/>
    </source>
</evidence>
<dbReference type="EMBL" id="MHIG01000030">
    <property type="protein sequence ID" value="OGY46624.1"/>
    <property type="molecule type" value="Genomic_DNA"/>
</dbReference>
<evidence type="ECO:0000313" key="11">
    <source>
        <dbReference type="Proteomes" id="UP000178385"/>
    </source>
</evidence>
<evidence type="ECO:0000256" key="3">
    <source>
        <dbReference type="ARBA" id="ARBA00022884"/>
    </source>
</evidence>
<dbReference type="InterPro" id="IPR036789">
    <property type="entry name" value="Ribosomal_uL6-like_a/b-dom_sf"/>
</dbReference>
<dbReference type="PROSITE" id="PS00525">
    <property type="entry name" value="RIBOSOMAL_L6_1"/>
    <property type="match status" value="1"/>
</dbReference>
<comment type="similarity">
    <text evidence="1 6 7">Belongs to the universal ribosomal protein uL6 family.</text>
</comment>
<dbReference type="GO" id="GO:0019843">
    <property type="term" value="F:rRNA binding"/>
    <property type="evidence" value="ECO:0007669"/>
    <property type="project" value="UniProtKB-UniRule"/>
</dbReference>
<dbReference type="PANTHER" id="PTHR11655">
    <property type="entry name" value="60S/50S RIBOSOMAL PROTEIN L6/L9"/>
    <property type="match status" value="1"/>
</dbReference>
<dbReference type="PRINTS" id="PR00059">
    <property type="entry name" value="RIBOSOMALL6"/>
</dbReference>
<organism evidence="10 11">
    <name type="scientific">Candidatus Buchananbacteria bacterium RIFCSPHIGHO2_01_FULL_47_11b</name>
    <dbReference type="NCBI Taxonomy" id="1797537"/>
    <lineage>
        <taxon>Bacteria</taxon>
        <taxon>Candidatus Buchananiibacteriota</taxon>
    </lineage>
</organism>
<evidence type="ECO:0000259" key="9">
    <source>
        <dbReference type="Pfam" id="PF00347"/>
    </source>
</evidence>
<dbReference type="SUPFAM" id="SSF56053">
    <property type="entry name" value="Ribosomal protein L6"/>
    <property type="match status" value="2"/>
</dbReference>
<keyword evidence="5 6" id="KW-0687">Ribonucleoprotein</keyword>
<dbReference type="FunFam" id="3.90.930.12:FF:000002">
    <property type="entry name" value="50S ribosomal protein L6"/>
    <property type="match status" value="1"/>
</dbReference>
<sequence>MSRIGKLPIIIPDGVTVAIDGQHIGIKGKKGTLELTVSPKVLVTFQEGEVVVAVKNPEDRKQRALWGLSQRLIANMVTGVTEGFSKQLEVIGIGYKVVVQGKKLVLSVGYSHPVEYKIPEGIEISVEKNTVTVSGADRQSVGQTAAEIRAIRKPEPYKGKGIKYSDEVLRRKVGKAAAKGE</sequence>
<dbReference type="NCBIfam" id="TIGR03654">
    <property type="entry name" value="L6_bact"/>
    <property type="match status" value="1"/>
</dbReference>
<dbReference type="GO" id="GO:0003735">
    <property type="term" value="F:structural constituent of ribosome"/>
    <property type="evidence" value="ECO:0007669"/>
    <property type="project" value="UniProtKB-UniRule"/>
</dbReference>
<reference evidence="10 11" key="1">
    <citation type="journal article" date="2016" name="Nat. Commun.">
        <title>Thousands of microbial genomes shed light on interconnected biogeochemical processes in an aquifer system.</title>
        <authorList>
            <person name="Anantharaman K."/>
            <person name="Brown C.T."/>
            <person name="Hug L.A."/>
            <person name="Sharon I."/>
            <person name="Castelle C.J."/>
            <person name="Probst A.J."/>
            <person name="Thomas B.C."/>
            <person name="Singh A."/>
            <person name="Wilkins M.J."/>
            <person name="Karaoz U."/>
            <person name="Brodie E.L."/>
            <person name="Williams K.H."/>
            <person name="Hubbard S.S."/>
            <person name="Banfield J.F."/>
        </authorList>
    </citation>
    <scope>NUCLEOTIDE SEQUENCE [LARGE SCALE GENOMIC DNA]</scope>
</reference>
<accession>A0A1G1Y360</accession>
<feature type="domain" description="Large ribosomal subunit protein uL6 alpha-beta" evidence="9">
    <location>
        <begin position="11"/>
        <end position="83"/>
    </location>
</feature>
<evidence type="ECO:0000256" key="4">
    <source>
        <dbReference type="ARBA" id="ARBA00022980"/>
    </source>
</evidence>
<dbReference type="GO" id="GO:0022625">
    <property type="term" value="C:cytosolic large ribosomal subunit"/>
    <property type="evidence" value="ECO:0007669"/>
    <property type="project" value="UniProtKB-UniRule"/>
</dbReference>
<evidence type="ECO:0000256" key="6">
    <source>
        <dbReference type="HAMAP-Rule" id="MF_01365"/>
    </source>
</evidence>
<comment type="subunit">
    <text evidence="6">Part of the 50S ribosomal subunit.</text>
</comment>
<evidence type="ECO:0000256" key="5">
    <source>
        <dbReference type="ARBA" id="ARBA00023274"/>
    </source>
</evidence>
<keyword evidence="4 6" id="KW-0689">Ribosomal protein</keyword>
<dbReference type="AlphaFoldDB" id="A0A1G1Y360"/>
<evidence type="ECO:0000313" key="10">
    <source>
        <dbReference type="EMBL" id="OGY46624.1"/>
    </source>
</evidence>
<dbReference type="PANTHER" id="PTHR11655:SF14">
    <property type="entry name" value="LARGE RIBOSOMAL SUBUNIT PROTEIN UL6M"/>
    <property type="match status" value="1"/>
</dbReference>
<name>A0A1G1Y360_9BACT</name>
<dbReference type="HAMAP" id="MF_01365_B">
    <property type="entry name" value="Ribosomal_uL6_B"/>
    <property type="match status" value="1"/>
</dbReference>
<comment type="caution">
    <text evidence="10">The sequence shown here is derived from an EMBL/GenBank/DDBJ whole genome shotgun (WGS) entry which is preliminary data.</text>
</comment>
<comment type="function">
    <text evidence="6 8">This protein binds to the 23S rRNA, and is important in its secondary structure. It is located near the subunit interface in the base of the L7/L12 stalk, and near the tRNA binding site of the peptidyltransferase center.</text>
</comment>
<evidence type="ECO:0000256" key="2">
    <source>
        <dbReference type="ARBA" id="ARBA00022730"/>
    </source>
</evidence>
<dbReference type="InterPro" id="IPR019906">
    <property type="entry name" value="Ribosomal_uL6_bac-type"/>
</dbReference>
<proteinExistence type="inferred from homology"/>
<feature type="domain" description="Large ribosomal subunit protein uL6 alpha-beta" evidence="9">
    <location>
        <begin position="91"/>
        <end position="164"/>
    </location>
</feature>
<dbReference type="InterPro" id="IPR020040">
    <property type="entry name" value="Ribosomal_uL6_a/b-dom"/>
</dbReference>
<protein>
    <recommendedName>
        <fullName evidence="6">Large ribosomal subunit protein uL6</fullName>
    </recommendedName>
</protein>
<dbReference type="Pfam" id="PF00347">
    <property type="entry name" value="Ribosomal_L6"/>
    <property type="match status" value="2"/>
</dbReference>
<keyword evidence="3 6" id="KW-0694">RNA-binding</keyword>
<keyword evidence="2 6" id="KW-0699">rRNA-binding</keyword>
<dbReference type="PIRSF" id="PIRSF002162">
    <property type="entry name" value="Ribosomal_L6"/>
    <property type="match status" value="1"/>
</dbReference>
<dbReference type="GO" id="GO:0002181">
    <property type="term" value="P:cytoplasmic translation"/>
    <property type="evidence" value="ECO:0007669"/>
    <property type="project" value="TreeGrafter"/>
</dbReference>
<dbReference type="InterPro" id="IPR000702">
    <property type="entry name" value="Ribosomal_uL6-like"/>
</dbReference>